<evidence type="ECO:0000256" key="1">
    <source>
        <dbReference type="SAM" id="Coils"/>
    </source>
</evidence>
<evidence type="ECO:0000313" key="4">
    <source>
        <dbReference type="Proteomes" id="UP001064489"/>
    </source>
</evidence>
<sequence length="832" mass="92542">MDGNNQEKDHGSQTVVVEVDCAQDSNIVKAKGFTMAEYPNATIVEPSETLTTDEILVVADAGTKRKPTKMPSKVWVHFTKNEGESVEDDDILDAEFFMEVDQLTLTHISSSASALPPQPPQSHNISSFSYSPPRQLSQRTSAINDHSRSSTDNAKDLEINLLKRELERVSKQLGKLEHECLELKKERNKKEEQINFASSKNDKKDAIASHLKGTNLKDRVTAADLLGVSQKFQTVKTLDERVGPQINEASSRCKEFGIQTDLLGVSHKFQTVKSLDEQVGPQIKEASSRCKEMGIQTDLLGVSQEFQTEKALDEQVDPQINKASSRCKEIGIQADLLTHLDLSKKLQDIWGFPSDQMLGKNLISKLFVACSLEFHVLFDCMSINTSSKYMNSLTAETSADVASQNHMHSYPSAEAAKVSQLYSVLTKIGNGMVQLEALVEPLLDLCGVENVVIVNRSLRILHVFLKHLLTLERKAEVRDNVMIEGHLSRNNIGDFHGASNAKSSLFCRRGDEASCAGCVTFGIRSPEADKVRKKAYLSPGRAAWLSYINWVSIFELMNQIAMRNTEEYVRSEAVSIMNLIVLSSHSYMDREKFGQPLVFDNISQLLKKEAGLHVQKEALHLLYLLLNCPKIFVAFCSDCEEEENAGGANEICENPSAKKESVMILEGLANCIACSGSGVQDLELRRNAVVVLAFLASSGKCGFEVLVNHKLHREANFLMLILQVLVSEIDMEAAADNVKADIFRARTLLIREALILLNRLVSNPAYAAIVLQVLTSTRDMAALTIDVANTLSREDRRMGKSDSITRQIRKSEVVDLGRVFRRRVFTYLGDRT</sequence>
<comment type="caution">
    <text evidence="3">The sequence shown here is derived from an EMBL/GenBank/DDBJ whole genome shotgun (WGS) entry which is preliminary data.</text>
</comment>
<feature type="region of interest" description="Disordered" evidence="2">
    <location>
        <begin position="111"/>
        <end position="152"/>
    </location>
</feature>
<accession>A0AAD5IT80</accession>
<dbReference type="GO" id="GO:0006974">
    <property type="term" value="P:DNA damage response"/>
    <property type="evidence" value="ECO:0007669"/>
    <property type="project" value="InterPro"/>
</dbReference>
<feature type="coiled-coil region" evidence="1">
    <location>
        <begin position="159"/>
        <end position="200"/>
    </location>
</feature>
<evidence type="ECO:0000313" key="3">
    <source>
        <dbReference type="EMBL" id="KAI9176888.1"/>
    </source>
</evidence>
<keyword evidence="4" id="KW-1185">Reference proteome</keyword>
<dbReference type="InterPro" id="IPR044952">
    <property type="entry name" value="SUV2"/>
</dbReference>
<gene>
    <name evidence="3" type="ORF">LWI28_008345</name>
</gene>
<protein>
    <submittedName>
        <fullName evidence="3">Uncharacterized protein</fullName>
    </submittedName>
</protein>
<evidence type="ECO:0000256" key="2">
    <source>
        <dbReference type="SAM" id="MobiDB-lite"/>
    </source>
</evidence>
<dbReference type="AlphaFoldDB" id="A0AAD5IT80"/>
<dbReference type="Proteomes" id="UP001064489">
    <property type="component" value="Chromosome 5"/>
</dbReference>
<dbReference type="EMBL" id="JAJSOW010000102">
    <property type="protein sequence ID" value="KAI9176888.1"/>
    <property type="molecule type" value="Genomic_DNA"/>
</dbReference>
<keyword evidence="1" id="KW-0175">Coiled coil</keyword>
<dbReference type="PANTHER" id="PTHR35761:SF1">
    <property type="entry name" value="PROTEIN SENSITIVE TO UV 2"/>
    <property type="match status" value="1"/>
</dbReference>
<dbReference type="PANTHER" id="PTHR35761">
    <property type="entry name" value="ATR INTERACTING PROTEIN"/>
    <property type="match status" value="1"/>
</dbReference>
<reference evidence="3" key="2">
    <citation type="submission" date="2023-02" db="EMBL/GenBank/DDBJ databases">
        <authorList>
            <person name="Swenson N.G."/>
            <person name="Wegrzyn J.L."/>
            <person name="Mcevoy S.L."/>
        </authorList>
    </citation>
    <scope>NUCLEOTIDE SEQUENCE</scope>
    <source>
        <strain evidence="3">91603</strain>
        <tissue evidence="3">Leaf</tissue>
    </source>
</reference>
<organism evidence="3 4">
    <name type="scientific">Acer negundo</name>
    <name type="common">Box elder</name>
    <dbReference type="NCBI Taxonomy" id="4023"/>
    <lineage>
        <taxon>Eukaryota</taxon>
        <taxon>Viridiplantae</taxon>
        <taxon>Streptophyta</taxon>
        <taxon>Embryophyta</taxon>
        <taxon>Tracheophyta</taxon>
        <taxon>Spermatophyta</taxon>
        <taxon>Magnoliopsida</taxon>
        <taxon>eudicotyledons</taxon>
        <taxon>Gunneridae</taxon>
        <taxon>Pentapetalae</taxon>
        <taxon>rosids</taxon>
        <taxon>malvids</taxon>
        <taxon>Sapindales</taxon>
        <taxon>Sapindaceae</taxon>
        <taxon>Hippocastanoideae</taxon>
        <taxon>Acereae</taxon>
        <taxon>Acer</taxon>
    </lineage>
</organism>
<name>A0AAD5IT80_ACENE</name>
<feature type="compositionally biased region" description="Polar residues" evidence="2">
    <location>
        <begin position="123"/>
        <end position="144"/>
    </location>
</feature>
<reference evidence="3" key="1">
    <citation type="journal article" date="2022" name="Plant J.">
        <title>Strategies of tolerance reflected in two North American maple genomes.</title>
        <authorList>
            <person name="McEvoy S.L."/>
            <person name="Sezen U.U."/>
            <person name="Trouern-Trend A."/>
            <person name="McMahon S.M."/>
            <person name="Schaberg P.G."/>
            <person name="Yang J."/>
            <person name="Wegrzyn J.L."/>
            <person name="Swenson N.G."/>
        </authorList>
    </citation>
    <scope>NUCLEOTIDE SEQUENCE</scope>
    <source>
        <strain evidence="3">91603</strain>
    </source>
</reference>
<proteinExistence type="predicted"/>